<evidence type="ECO:0008006" key="2">
    <source>
        <dbReference type="Google" id="ProtNLM"/>
    </source>
</evidence>
<reference evidence="1" key="1">
    <citation type="journal article" date="2014" name="Front. Microbiol.">
        <title>High frequency of phylogenetically diverse reductive dehalogenase-homologous genes in deep subseafloor sedimentary metagenomes.</title>
        <authorList>
            <person name="Kawai M."/>
            <person name="Futagami T."/>
            <person name="Toyoda A."/>
            <person name="Takaki Y."/>
            <person name="Nishi S."/>
            <person name="Hori S."/>
            <person name="Arai W."/>
            <person name="Tsubouchi T."/>
            <person name="Morono Y."/>
            <person name="Uchiyama I."/>
            <person name="Ito T."/>
            <person name="Fujiyama A."/>
            <person name="Inagaki F."/>
            <person name="Takami H."/>
        </authorList>
    </citation>
    <scope>NUCLEOTIDE SEQUENCE</scope>
    <source>
        <strain evidence="1">Expedition CK06-06</strain>
    </source>
</reference>
<evidence type="ECO:0000313" key="1">
    <source>
        <dbReference type="EMBL" id="GAG70576.1"/>
    </source>
</evidence>
<dbReference type="InterPro" id="IPR016064">
    <property type="entry name" value="NAD/diacylglycerol_kinase_sf"/>
</dbReference>
<dbReference type="PANTHER" id="PTHR40697:SF2">
    <property type="entry name" value="ATP-NAD KINASE-RELATED"/>
    <property type="match status" value="1"/>
</dbReference>
<dbReference type="InterPro" id="IPR002504">
    <property type="entry name" value="NADK"/>
</dbReference>
<dbReference type="SUPFAM" id="SSF111331">
    <property type="entry name" value="NAD kinase/diacylglycerol kinase-like"/>
    <property type="match status" value="1"/>
</dbReference>
<dbReference type="GO" id="GO:0003951">
    <property type="term" value="F:NAD+ kinase activity"/>
    <property type="evidence" value="ECO:0007669"/>
    <property type="project" value="InterPro"/>
</dbReference>
<organism evidence="1">
    <name type="scientific">marine sediment metagenome</name>
    <dbReference type="NCBI Taxonomy" id="412755"/>
    <lineage>
        <taxon>unclassified sequences</taxon>
        <taxon>metagenomes</taxon>
        <taxon>ecological metagenomes</taxon>
    </lineage>
</organism>
<accession>X1BEZ9</accession>
<dbReference type="InterPro" id="IPR017438">
    <property type="entry name" value="ATP-NAD_kinase_N"/>
</dbReference>
<name>X1BEZ9_9ZZZZ</name>
<gene>
    <name evidence="1" type="ORF">S01H4_11095</name>
</gene>
<dbReference type="GO" id="GO:0006741">
    <property type="term" value="P:NADP+ biosynthetic process"/>
    <property type="evidence" value="ECO:0007669"/>
    <property type="project" value="InterPro"/>
</dbReference>
<feature type="non-terminal residue" evidence="1">
    <location>
        <position position="1"/>
    </location>
</feature>
<proteinExistence type="predicted"/>
<dbReference type="Pfam" id="PF20143">
    <property type="entry name" value="NAD_kinase_C"/>
    <property type="match status" value="1"/>
</dbReference>
<dbReference type="EMBL" id="BART01004413">
    <property type="protein sequence ID" value="GAG70576.1"/>
    <property type="molecule type" value="Genomic_DNA"/>
</dbReference>
<protein>
    <recommendedName>
        <fullName evidence="2">ATP-NAD kinase</fullName>
    </recommendedName>
</protein>
<dbReference type="Gene3D" id="3.40.50.10330">
    <property type="entry name" value="Probable inorganic polyphosphate/atp-NAD kinase, domain 1"/>
    <property type="match status" value="1"/>
</dbReference>
<dbReference type="AlphaFoldDB" id="X1BEZ9"/>
<dbReference type="PANTHER" id="PTHR40697">
    <property type="entry name" value="ACETOIN CATABOLISM PROTEIN X"/>
    <property type="match status" value="1"/>
</dbReference>
<dbReference type="InterPro" id="IPR039065">
    <property type="entry name" value="AcoX-like"/>
</dbReference>
<comment type="caution">
    <text evidence="1">The sequence shown here is derived from an EMBL/GenBank/DDBJ whole genome shotgun (WGS) entry which is preliminary data.</text>
</comment>
<dbReference type="Pfam" id="PF01513">
    <property type="entry name" value="NAD_kinase"/>
    <property type="match status" value="1"/>
</dbReference>
<sequence>QTSAEDTRRIAGEMLNQGLELLIFVGGDGTARDIYDAVGLKMPVVAVPSGVKVFSAVFAFSARAAAEMVDAFIEGAHTAEEEVLDIDEKAFRENRLASTLYGYLLVPAVKRYLQGGKECSNISISAVESKKEIAAYIIEHMDKNALYLLGPGTTVKAIADAVKIPKTLLGVDALADGRLVGSDINEKGILSLSQEFEKKRIIVTPIGGNGFIFGRGSKQFTPEVIKQVGRENIIVVGTRDKLNKLEALRVDTGDFSLDQTLSGYTEVTVGYKETLKMEIRC</sequence>